<dbReference type="PANTHER" id="PTHR32089:SF112">
    <property type="entry name" value="LYSOZYME-LIKE PROTEIN-RELATED"/>
    <property type="match status" value="1"/>
</dbReference>
<dbReference type="AlphaFoldDB" id="A0A1T4R4D3"/>
<dbReference type="RefSeq" id="WP_078745735.1">
    <property type="nucleotide sequence ID" value="NZ_FUXG01000014.1"/>
</dbReference>
<dbReference type="PROSITE" id="PS50192">
    <property type="entry name" value="T_SNARE"/>
    <property type="match status" value="1"/>
</dbReference>
<proteinExistence type="inferred from homology"/>
<comment type="caution">
    <text evidence="11">The sequence shown here is derived from an EMBL/GenBank/DDBJ whole genome shotgun (WGS) entry which is preliminary data.</text>
</comment>
<sequence>MLKNQSLKTQLNLSFGILVVLLVIISVVAYSGLSNTYQGFTDYRGLARDTNLAGRVQANMLTMRLSVLSFLNTRSDQALADYQERKALMTSFLEEASKEIVEPSRAQLIRNIKTEIQDYDTAFAEVVKLFHERNQVVSGRLDPAGLAMRVAVTDIARSAYDDEDASAAYMAGVVQEHLLLGRLYVTKFLVTNTQDDANRAEQELNQTLVSAMTELDSQLQNPKRRQLLADLQRNHAQYTKAFTEVQNIIVRRNDLINNTLNRIGPVVADQIEQVKLSVKNEQDALGPVVQTEAENTLIMVGVIALCSVLGGVVLAMLMVRIIQRPIGGEPRVIAKVAEVIANGDLSQNLSVKSEDTGIYRAVCEMSEKLKTLLSGIVVTTQQLERSAEEGSDAASRNTQTVNQQKKMTDQVVVAVEEMSHSIQEVVQNAAESAARSEQGKAETSRGRSSVKQTVQAINELANKLNTSMQEIKELEQKSMEIGSVVEVIQGISEQTNLLALNAAIEAARAGEQGRGFAVVADEVRTLAQRTQESTTEIQAMIQDLQQRTSRTVSAIKNCTDQANDSVQCSQETDQALQVIDEVIDEIAHMNNRVAVAIEQQSTVTDEMARNMAEISSTLESTTESVLAAEKASKKVEEMADSLGKLVSGFKV</sequence>
<feature type="transmembrane region" description="Helical" evidence="7">
    <location>
        <begin position="297"/>
        <end position="319"/>
    </location>
</feature>
<evidence type="ECO:0000256" key="4">
    <source>
        <dbReference type="ARBA" id="ARBA00029447"/>
    </source>
</evidence>
<keyword evidence="2" id="KW-0997">Cell inner membrane</keyword>
<dbReference type="FunFam" id="1.10.287.950:FF:000001">
    <property type="entry name" value="Methyl-accepting chemotaxis sensory transducer"/>
    <property type="match status" value="1"/>
</dbReference>
<dbReference type="STRING" id="64969.SAMN02745127_02155"/>
<dbReference type="PROSITE" id="PS51753">
    <property type="entry name" value="HBM"/>
    <property type="match status" value="1"/>
</dbReference>
<keyword evidence="7" id="KW-1133">Transmembrane helix</keyword>
<dbReference type="InterPro" id="IPR004089">
    <property type="entry name" value="MCPsignal_dom"/>
</dbReference>
<evidence type="ECO:0000313" key="12">
    <source>
        <dbReference type="Proteomes" id="UP000191418"/>
    </source>
</evidence>
<dbReference type="EMBL" id="MTSM01000011">
    <property type="protein sequence ID" value="OPX55247.1"/>
    <property type="molecule type" value="Genomic_DNA"/>
</dbReference>
<evidence type="ECO:0000256" key="7">
    <source>
        <dbReference type="SAM" id="Phobius"/>
    </source>
</evidence>
<accession>A0A1T4R4D3</accession>
<feature type="region of interest" description="Disordered" evidence="6">
    <location>
        <begin position="427"/>
        <end position="451"/>
    </location>
</feature>
<dbReference type="InterPro" id="IPR000727">
    <property type="entry name" value="T_SNARE_dom"/>
</dbReference>
<evidence type="ECO:0000259" key="9">
    <source>
        <dbReference type="PROSITE" id="PS50192"/>
    </source>
</evidence>
<dbReference type="SMART" id="SM01358">
    <property type="entry name" value="HBM"/>
    <property type="match status" value="1"/>
</dbReference>
<keyword evidence="12" id="KW-1185">Reference proteome</keyword>
<gene>
    <name evidence="11" type="ORF">BTE48_09955</name>
</gene>
<keyword evidence="2" id="KW-1003">Cell membrane</keyword>
<dbReference type="SUPFAM" id="SSF58104">
    <property type="entry name" value="Methyl-accepting chemotaxis protein (MCP) signaling domain"/>
    <property type="match status" value="1"/>
</dbReference>
<dbReference type="InterPro" id="IPR024478">
    <property type="entry name" value="HlyB_4HB_MCP"/>
</dbReference>
<dbReference type="Pfam" id="PF12729">
    <property type="entry name" value="4HB_MCP_1"/>
    <property type="match status" value="1"/>
</dbReference>
<dbReference type="GO" id="GO:0006935">
    <property type="term" value="P:chemotaxis"/>
    <property type="evidence" value="ECO:0007669"/>
    <property type="project" value="UniProtKB-ARBA"/>
</dbReference>
<evidence type="ECO:0000256" key="6">
    <source>
        <dbReference type="SAM" id="MobiDB-lite"/>
    </source>
</evidence>
<dbReference type="InterPro" id="IPR032255">
    <property type="entry name" value="HBM"/>
</dbReference>
<keyword evidence="7" id="KW-0472">Membrane</keyword>
<feature type="domain" description="T-SNARE coiled-coil homology" evidence="9">
    <location>
        <begin position="566"/>
        <end position="628"/>
    </location>
</feature>
<dbReference type="SMART" id="SM00283">
    <property type="entry name" value="MA"/>
    <property type="match status" value="1"/>
</dbReference>
<feature type="domain" description="HBM" evidence="10">
    <location>
        <begin position="45"/>
        <end position="286"/>
    </location>
</feature>
<dbReference type="CDD" id="cd11386">
    <property type="entry name" value="MCP_signal"/>
    <property type="match status" value="1"/>
</dbReference>
<feature type="domain" description="Methyl-accepting transducer" evidence="8">
    <location>
        <begin position="379"/>
        <end position="615"/>
    </location>
</feature>
<dbReference type="Pfam" id="PF00015">
    <property type="entry name" value="MCPsignal"/>
    <property type="match status" value="1"/>
</dbReference>
<dbReference type="GO" id="GO:0007165">
    <property type="term" value="P:signal transduction"/>
    <property type="evidence" value="ECO:0007669"/>
    <property type="project" value="UniProtKB-KW"/>
</dbReference>
<evidence type="ECO:0000256" key="3">
    <source>
        <dbReference type="ARBA" id="ARBA00023224"/>
    </source>
</evidence>
<evidence type="ECO:0000256" key="5">
    <source>
        <dbReference type="PROSITE-ProRule" id="PRU00284"/>
    </source>
</evidence>
<evidence type="ECO:0000259" key="10">
    <source>
        <dbReference type="PROSITE" id="PS51753"/>
    </source>
</evidence>
<keyword evidence="7" id="KW-0812">Transmembrane</keyword>
<dbReference type="Proteomes" id="UP000191418">
    <property type="component" value="Unassembled WGS sequence"/>
</dbReference>
<organism evidence="11 12">
    <name type="scientific">Oceanospirillum multiglobuliferum</name>
    <dbReference type="NCBI Taxonomy" id="64969"/>
    <lineage>
        <taxon>Bacteria</taxon>
        <taxon>Pseudomonadati</taxon>
        <taxon>Pseudomonadota</taxon>
        <taxon>Gammaproteobacteria</taxon>
        <taxon>Oceanospirillales</taxon>
        <taxon>Oceanospirillaceae</taxon>
        <taxon>Oceanospirillum</taxon>
    </lineage>
</organism>
<dbReference type="GO" id="GO:0005886">
    <property type="term" value="C:plasma membrane"/>
    <property type="evidence" value="ECO:0007669"/>
    <property type="project" value="UniProtKB-SubCell"/>
</dbReference>
<dbReference type="PROSITE" id="PS50111">
    <property type="entry name" value="CHEMOTAXIS_TRANSDUC_2"/>
    <property type="match status" value="1"/>
</dbReference>
<reference evidence="11 12" key="1">
    <citation type="submission" date="2017-01" db="EMBL/GenBank/DDBJ databases">
        <title>Genome Sequencing of a Marine Spirillum, Oceanospirillum multiglobuliferum ATCC 33336, from Japan.</title>
        <authorList>
            <person name="Carney J.G."/>
            <person name="Trachtenberg A.M."/>
            <person name="Rheaume B.A."/>
            <person name="Linnane J.D."/>
            <person name="Pitts N.L."/>
            <person name="Mykles D.L."/>
            <person name="Maclea K.S."/>
        </authorList>
    </citation>
    <scope>NUCLEOTIDE SEQUENCE [LARGE SCALE GENOMIC DNA]</scope>
    <source>
        <strain evidence="11 12">ATCC 33336</strain>
    </source>
</reference>
<comment type="similarity">
    <text evidence="4">Belongs to the methyl-accepting chemotaxis (MCP) protein family.</text>
</comment>
<dbReference type="OrthoDB" id="9795078at2"/>
<evidence type="ECO:0000313" key="11">
    <source>
        <dbReference type="EMBL" id="OPX55247.1"/>
    </source>
</evidence>
<evidence type="ECO:0000259" key="8">
    <source>
        <dbReference type="PROSITE" id="PS50111"/>
    </source>
</evidence>
<evidence type="ECO:0000256" key="1">
    <source>
        <dbReference type="ARBA" id="ARBA00004429"/>
    </source>
</evidence>
<evidence type="ECO:0008006" key="13">
    <source>
        <dbReference type="Google" id="ProtNLM"/>
    </source>
</evidence>
<feature type="transmembrane region" description="Helical" evidence="7">
    <location>
        <begin position="12"/>
        <end position="33"/>
    </location>
</feature>
<dbReference type="PANTHER" id="PTHR32089">
    <property type="entry name" value="METHYL-ACCEPTING CHEMOTAXIS PROTEIN MCPB"/>
    <property type="match status" value="1"/>
</dbReference>
<name>A0A1T4R4D3_9GAMM</name>
<comment type="subcellular location">
    <subcellularLocation>
        <location evidence="1">Cell inner membrane</location>
        <topology evidence="1">Multi-pass membrane protein</topology>
    </subcellularLocation>
</comment>
<dbReference type="Gene3D" id="1.10.287.950">
    <property type="entry name" value="Methyl-accepting chemotaxis protein"/>
    <property type="match status" value="1"/>
</dbReference>
<evidence type="ECO:0000256" key="2">
    <source>
        <dbReference type="ARBA" id="ARBA00022519"/>
    </source>
</evidence>
<protein>
    <recommendedName>
        <fullName evidence="13">Methyl-accepting transducer domain-containing protein</fullName>
    </recommendedName>
</protein>
<keyword evidence="3 5" id="KW-0807">Transducer</keyword>